<evidence type="ECO:0000259" key="13">
    <source>
        <dbReference type="Pfam" id="PF00006"/>
    </source>
</evidence>
<keyword evidence="11" id="KW-0375">Hydrogen ion transport</keyword>
<dbReference type="NCBIfam" id="TIGR00962">
    <property type="entry name" value="atpA"/>
    <property type="match status" value="1"/>
</dbReference>
<evidence type="ECO:0000259" key="15">
    <source>
        <dbReference type="Pfam" id="PF02874"/>
    </source>
</evidence>
<dbReference type="InterPro" id="IPR020003">
    <property type="entry name" value="ATPase_a/bsu_AS"/>
</dbReference>
<comment type="function">
    <text evidence="11">Produces ATP from ADP in the presence of a proton gradient across the membrane. The alpha chain is a regulatory subunit.</text>
</comment>
<evidence type="ECO:0000313" key="16">
    <source>
        <dbReference type="EMBL" id="OGK58198.1"/>
    </source>
</evidence>
<dbReference type="InterPro" id="IPR005294">
    <property type="entry name" value="ATP_synth_F1_asu"/>
</dbReference>
<dbReference type="GO" id="GO:0005524">
    <property type="term" value="F:ATP binding"/>
    <property type="evidence" value="ECO:0007669"/>
    <property type="project" value="UniProtKB-UniRule"/>
</dbReference>
<keyword evidence="10 11" id="KW-0066">ATP synthesis</keyword>
<protein>
    <recommendedName>
        <fullName evidence="11">ATP synthase subunit alpha</fullName>
        <ecNumber evidence="11">7.1.2.2</ecNumber>
    </recommendedName>
    <alternativeName>
        <fullName evidence="11">ATP synthase F1 sector subunit alpha</fullName>
    </alternativeName>
    <alternativeName>
        <fullName evidence="11">F-ATPase subunit alpha</fullName>
    </alternativeName>
</protein>
<dbReference type="AlphaFoldDB" id="A0A1F7JRI2"/>
<evidence type="ECO:0000256" key="8">
    <source>
        <dbReference type="ARBA" id="ARBA00023136"/>
    </source>
</evidence>
<evidence type="ECO:0000256" key="12">
    <source>
        <dbReference type="SAM" id="MobiDB-lite"/>
    </source>
</evidence>
<dbReference type="Pfam" id="PF00006">
    <property type="entry name" value="ATP-synt_ab"/>
    <property type="match status" value="1"/>
</dbReference>
<comment type="subcellular location">
    <subcellularLocation>
        <location evidence="11">Cell membrane</location>
        <topology evidence="11">Peripheral membrane protein</topology>
    </subcellularLocation>
    <subcellularLocation>
        <location evidence="1">Membrane</location>
    </subcellularLocation>
</comment>
<comment type="catalytic activity">
    <reaction evidence="11">
        <text>ATP + H2O + 4 H(+)(in) = ADP + phosphate + 5 H(+)(out)</text>
        <dbReference type="Rhea" id="RHEA:57720"/>
        <dbReference type="ChEBI" id="CHEBI:15377"/>
        <dbReference type="ChEBI" id="CHEBI:15378"/>
        <dbReference type="ChEBI" id="CHEBI:30616"/>
        <dbReference type="ChEBI" id="CHEBI:43474"/>
        <dbReference type="ChEBI" id="CHEBI:456216"/>
        <dbReference type="EC" id="7.1.2.2"/>
    </reaction>
</comment>
<gene>
    <name evidence="11" type="primary">atpA</name>
    <name evidence="16" type="ORF">A3H86_02775</name>
</gene>
<keyword evidence="5 11" id="KW-0067">ATP-binding</keyword>
<dbReference type="Pfam" id="PF02874">
    <property type="entry name" value="ATP-synt_ab_N"/>
    <property type="match status" value="1"/>
</dbReference>
<dbReference type="Gene3D" id="2.40.30.20">
    <property type="match status" value="1"/>
</dbReference>
<evidence type="ECO:0000313" key="17">
    <source>
        <dbReference type="Proteomes" id="UP000178039"/>
    </source>
</evidence>
<evidence type="ECO:0000256" key="9">
    <source>
        <dbReference type="ARBA" id="ARBA00023196"/>
    </source>
</evidence>
<evidence type="ECO:0000256" key="5">
    <source>
        <dbReference type="ARBA" id="ARBA00022840"/>
    </source>
</evidence>
<feature type="site" description="Required for activity" evidence="11">
    <location>
        <position position="362"/>
    </location>
</feature>
<dbReference type="SUPFAM" id="SSF50615">
    <property type="entry name" value="N-terminal domain of alpha and beta subunits of F1 ATP synthase"/>
    <property type="match status" value="1"/>
</dbReference>
<feature type="region of interest" description="Disordered" evidence="12">
    <location>
        <begin position="491"/>
        <end position="518"/>
    </location>
</feature>
<dbReference type="EC" id="7.1.2.2" evidence="11"/>
<feature type="binding site" evidence="11">
    <location>
        <begin position="169"/>
        <end position="176"/>
    </location>
    <ligand>
        <name>ATP</name>
        <dbReference type="ChEBI" id="CHEBI:30616"/>
    </ligand>
</feature>
<dbReference type="HAMAP" id="MF_01346">
    <property type="entry name" value="ATP_synth_alpha_bact"/>
    <property type="match status" value="1"/>
</dbReference>
<evidence type="ECO:0000256" key="7">
    <source>
        <dbReference type="ARBA" id="ARBA00023065"/>
    </source>
</evidence>
<evidence type="ECO:0000256" key="4">
    <source>
        <dbReference type="ARBA" id="ARBA00022741"/>
    </source>
</evidence>
<evidence type="ECO:0000256" key="11">
    <source>
        <dbReference type="HAMAP-Rule" id="MF_01346"/>
    </source>
</evidence>
<keyword evidence="11" id="KW-1003">Cell membrane</keyword>
<sequence length="518" mass="57044">MALLDQYIKEIEKELTIKPKTKMSADEIGEVIEIKDEVITLSGLDNVAYGELIRFDNGVWAMVIDMLPAEVGAIVLGDYLKIKSGDIAKATGNTLSIPVSDDLLGRVVNPLAEPLDKASKIKSVKMNPIEKVAPGVIYRKQVSESLQTGIKSVDALVAIGRGQRELIIGDRGVGKTTIALDTILNQKGQNVVCIYCAIGQKNSKVANTIELLRTHEALPYSIVVSASASDPATMQYLAPYSACAIAEYFMDKGQDVLIVYDDLSKHAWAYRQISLILRRPAGREAYPGDVFYLHSRLLERAARRDEKYGGGSITALPIVETLEGDVSAYIPTNIISITDGQIVLDGDLFNAGMRPAINVGLSVSRVGGAAQAKAMKQVAGKLKLDLAQYRELSAFSQFESDLDPETKKFLNRGAKITQILKQDKHNTYDLASEVAIIWAATKGYLDELTIPQVEEFEKKYLEDLQLRGKSLLKRINEKRILEEKEEQELKKFVTDNLPSPEVTSSIDQHESSDSPKKN</sequence>
<evidence type="ECO:0000256" key="3">
    <source>
        <dbReference type="ARBA" id="ARBA00022448"/>
    </source>
</evidence>
<comment type="caution">
    <text evidence="16">The sequence shown here is derived from an EMBL/GenBank/DDBJ whole genome shotgun (WGS) entry which is preliminary data.</text>
</comment>
<dbReference type="GO" id="GO:0046933">
    <property type="term" value="F:proton-transporting ATP synthase activity, rotational mechanism"/>
    <property type="evidence" value="ECO:0007669"/>
    <property type="project" value="UniProtKB-UniRule"/>
</dbReference>
<dbReference type="CDD" id="cd18113">
    <property type="entry name" value="ATP-synt_F1_alpha_C"/>
    <property type="match status" value="1"/>
</dbReference>
<evidence type="ECO:0000259" key="14">
    <source>
        <dbReference type="Pfam" id="PF00306"/>
    </source>
</evidence>
<dbReference type="FunFam" id="1.20.150.20:FF:000001">
    <property type="entry name" value="ATP synthase subunit alpha"/>
    <property type="match status" value="1"/>
</dbReference>
<dbReference type="Proteomes" id="UP000178039">
    <property type="component" value="Unassembled WGS sequence"/>
</dbReference>
<dbReference type="Pfam" id="PF00306">
    <property type="entry name" value="ATP-synt_ab_C"/>
    <property type="match status" value="1"/>
</dbReference>
<evidence type="ECO:0000256" key="1">
    <source>
        <dbReference type="ARBA" id="ARBA00004370"/>
    </source>
</evidence>
<comment type="similarity">
    <text evidence="2 11">Belongs to the ATPase alpha/beta chains family.</text>
</comment>
<dbReference type="NCBIfam" id="NF009884">
    <property type="entry name" value="PRK13343.1"/>
    <property type="match status" value="1"/>
</dbReference>
<name>A0A1F7JRI2_9BACT</name>
<dbReference type="InterPro" id="IPR004100">
    <property type="entry name" value="ATPase_F1/V1/A1_a/bsu_N"/>
</dbReference>
<dbReference type="InterPro" id="IPR000793">
    <property type="entry name" value="ATP_synth_asu_C"/>
</dbReference>
<dbReference type="PANTHER" id="PTHR48082:SF2">
    <property type="entry name" value="ATP SYNTHASE SUBUNIT ALPHA, MITOCHONDRIAL"/>
    <property type="match status" value="1"/>
</dbReference>
<keyword evidence="7 11" id="KW-0406">Ion transport</keyword>
<accession>A0A1F7JRI2</accession>
<feature type="domain" description="ATPase F1/V1/A1 complex alpha/beta subunit nucleotide-binding" evidence="13">
    <location>
        <begin position="149"/>
        <end position="364"/>
    </location>
</feature>
<keyword evidence="3 11" id="KW-0813">Transport</keyword>
<feature type="domain" description="ATPase F1/V1/A1 complex alpha/beta subunit N-terminal" evidence="15">
    <location>
        <begin position="27"/>
        <end position="92"/>
    </location>
</feature>
<organism evidence="16 17">
    <name type="scientific">Candidatus Roizmanbacteria bacterium RIFCSPLOWO2_02_FULL_41_9</name>
    <dbReference type="NCBI Taxonomy" id="1802077"/>
    <lineage>
        <taxon>Bacteria</taxon>
        <taxon>Candidatus Roizmaniibacteriota</taxon>
    </lineage>
</organism>
<dbReference type="Gene3D" id="3.40.50.300">
    <property type="entry name" value="P-loop containing nucleotide triphosphate hydrolases"/>
    <property type="match status" value="1"/>
</dbReference>
<dbReference type="InterPro" id="IPR023366">
    <property type="entry name" value="ATP_synth_asu-like_sf"/>
</dbReference>
<dbReference type="EMBL" id="MGBB01000020">
    <property type="protein sequence ID" value="OGK58198.1"/>
    <property type="molecule type" value="Genomic_DNA"/>
</dbReference>
<dbReference type="InterPro" id="IPR036121">
    <property type="entry name" value="ATPase_F1/V1/A1_a/bsu_N_sf"/>
</dbReference>
<dbReference type="SUPFAM" id="SSF52540">
    <property type="entry name" value="P-loop containing nucleoside triphosphate hydrolases"/>
    <property type="match status" value="1"/>
</dbReference>
<reference evidence="16 17" key="1">
    <citation type="journal article" date="2016" name="Nat. Commun.">
        <title>Thousands of microbial genomes shed light on interconnected biogeochemical processes in an aquifer system.</title>
        <authorList>
            <person name="Anantharaman K."/>
            <person name="Brown C.T."/>
            <person name="Hug L.A."/>
            <person name="Sharon I."/>
            <person name="Castelle C.J."/>
            <person name="Probst A.J."/>
            <person name="Thomas B.C."/>
            <person name="Singh A."/>
            <person name="Wilkins M.J."/>
            <person name="Karaoz U."/>
            <person name="Brodie E.L."/>
            <person name="Williams K.H."/>
            <person name="Hubbard S.S."/>
            <person name="Banfield J.F."/>
        </authorList>
    </citation>
    <scope>NUCLEOTIDE SEQUENCE [LARGE SCALE GENOMIC DNA]</scope>
</reference>
<feature type="domain" description="ATP synthase alpha subunit C-terminal" evidence="14">
    <location>
        <begin position="371"/>
        <end position="494"/>
    </location>
</feature>
<dbReference type="CDD" id="cd01132">
    <property type="entry name" value="F1-ATPase_alpha_CD"/>
    <property type="match status" value="1"/>
</dbReference>
<evidence type="ECO:0000256" key="10">
    <source>
        <dbReference type="ARBA" id="ARBA00023310"/>
    </source>
</evidence>
<dbReference type="PANTHER" id="PTHR48082">
    <property type="entry name" value="ATP SYNTHASE SUBUNIT ALPHA, MITOCHONDRIAL"/>
    <property type="match status" value="1"/>
</dbReference>
<dbReference type="SUPFAM" id="SSF47917">
    <property type="entry name" value="C-terminal domain of alpha and beta subunits of F1 ATP synthase"/>
    <property type="match status" value="1"/>
</dbReference>
<keyword evidence="8 11" id="KW-0472">Membrane</keyword>
<dbReference type="InterPro" id="IPR038376">
    <property type="entry name" value="ATP_synth_asu_C_sf"/>
</dbReference>
<keyword evidence="6 11" id="KW-1278">Translocase</keyword>
<dbReference type="InterPro" id="IPR000194">
    <property type="entry name" value="ATPase_F1/V1/A1_a/bsu_nucl-bd"/>
</dbReference>
<evidence type="ECO:0000256" key="6">
    <source>
        <dbReference type="ARBA" id="ARBA00022967"/>
    </source>
</evidence>
<dbReference type="InterPro" id="IPR033732">
    <property type="entry name" value="ATP_synth_F1_a_nt-bd_dom"/>
</dbReference>
<dbReference type="Gene3D" id="1.20.150.20">
    <property type="entry name" value="ATP synthase alpha/beta chain, C-terminal domain"/>
    <property type="match status" value="1"/>
</dbReference>
<dbReference type="PROSITE" id="PS00152">
    <property type="entry name" value="ATPASE_ALPHA_BETA"/>
    <property type="match status" value="1"/>
</dbReference>
<dbReference type="GO" id="GO:0043531">
    <property type="term" value="F:ADP binding"/>
    <property type="evidence" value="ECO:0007669"/>
    <property type="project" value="TreeGrafter"/>
</dbReference>
<dbReference type="GO" id="GO:0005886">
    <property type="term" value="C:plasma membrane"/>
    <property type="evidence" value="ECO:0007669"/>
    <property type="project" value="UniProtKB-SubCell"/>
</dbReference>
<keyword evidence="9 11" id="KW-0139">CF(1)</keyword>
<proteinExistence type="inferred from homology"/>
<dbReference type="InterPro" id="IPR027417">
    <property type="entry name" value="P-loop_NTPase"/>
</dbReference>
<feature type="compositionally biased region" description="Basic and acidic residues" evidence="12">
    <location>
        <begin position="507"/>
        <end position="518"/>
    </location>
</feature>
<evidence type="ECO:0000256" key="2">
    <source>
        <dbReference type="ARBA" id="ARBA00008936"/>
    </source>
</evidence>
<keyword evidence="4 11" id="KW-0547">Nucleotide-binding</keyword>
<dbReference type="GO" id="GO:0045259">
    <property type="term" value="C:proton-transporting ATP synthase complex"/>
    <property type="evidence" value="ECO:0007669"/>
    <property type="project" value="UniProtKB-KW"/>
</dbReference>
<dbReference type="FunFam" id="3.40.50.300:FF:000002">
    <property type="entry name" value="ATP synthase subunit alpha"/>
    <property type="match status" value="1"/>
</dbReference>